<evidence type="ECO:0000313" key="2">
    <source>
        <dbReference type="EMBL" id="CAB4694530.1"/>
    </source>
</evidence>
<reference evidence="2" key="1">
    <citation type="submission" date="2020-05" db="EMBL/GenBank/DDBJ databases">
        <authorList>
            <person name="Chiriac C."/>
            <person name="Salcher M."/>
            <person name="Ghai R."/>
            <person name="Kavagutti S V."/>
        </authorList>
    </citation>
    <scope>NUCLEOTIDE SEQUENCE</scope>
</reference>
<proteinExistence type="predicted"/>
<sequence>MKRIFTAFIFLGVTIGLMPTSHAAAKVFKNCTELNRVYPGGVALPGAVNSGGATKKEPKYDKALYNANKKSDRDKDGIACEK</sequence>
<name>A0A6J6P530_9ZZZZ</name>
<dbReference type="EMBL" id="CAFBLC010000001">
    <property type="protein sequence ID" value="CAB4853796.1"/>
    <property type="molecule type" value="Genomic_DNA"/>
</dbReference>
<evidence type="ECO:0000313" key="3">
    <source>
        <dbReference type="EMBL" id="CAB4853796.1"/>
    </source>
</evidence>
<gene>
    <name evidence="2" type="ORF">UFOPK2627_00102</name>
    <name evidence="3" type="ORF">UFOPK3288_00003</name>
</gene>
<feature type="domain" description="Excalibur calcium-binding" evidence="1">
    <location>
        <begin position="27"/>
        <end position="81"/>
    </location>
</feature>
<dbReference type="EMBL" id="CAEZYA010000002">
    <property type="protein sequence ID" value="CAB4694530.1"/>
    <property type="molecule type" value="Genomic_DNA"/>
</dbReference>
<accession>A0A6J6P530</accession>
<dbReference type="SMART" id="SM00894">
    <property type="entry name" value="Excalibur"/>
    <property type="match status" value="1"/>
</dbReference>
<evidence type="ECO:0000259" key="1">
    <source>
        <dbReference type="SMART" id="SM00894"/>
    </source>
</evidence>
<organism evidence="2">
    <name type="scientific">freshwater metagenome</name>
    <dbReference type="NCBI Taxonomy" id="449393"/>
    <lineage>
        <taxon>unclassified sequences</taxon>
        <taxon>metagenomes</taxon>
        <taxon>ecological metagenomes</taxon>
    </lineage>
</organism>
<protein>
    <submittedName>
        <fullName evidence="2">Unannotated protein</fullName>
    </submittedName>
</protein>
<dbReference type="AlphaFoldDB" id="A0A6J6P530"/>
<dbReference type="Pfam" id="PF05901">
    <property type="entry name" value="Excalibur"/>
    <property type="match status" value="1"/>
</dbReference>
<dbReference type="InterPro" id="IPR008613">
    <property type="entry name" value="Excalibur_Ca-bd_domain"/>
</dbReference>